<dbReference type="FunFam" id="3.40.50.80:FF:000003">
    <property type="entry name" value="Nitric oxide synthase"/>
    <property type="match status" value="1"/>
</dbReference>
<dbReference type="OrthoDB" id="1688044at2759"/>
<evidence type="ECO:0000256" key="2">
    <source>
        <dbReference type="ARBA" id="ARBA00001970"/>
    </source>
</evidence>
<dbReference type="SUPFAM" id="SSF52343">
    <property type="entry name" value="Ferredoxin reductase-like, C-terminal NADP-linked domain"/>
    <property type="match status" value="1"/>
</dbReference>
<dbReference type="GO" id="GO:0020037">
    <property type="term" value="F:heme binding"/>
    <property type="evidence" value="ECO:0007669"/>
    <property type="project" value="InterPro"/>
</dbReference>
<keyword evidence="12" id="KW-0112">Calmodulin-binding</keyword>
<dbReference type="GO" id="GO:0005516">
    <property type="term" value="F:calmodulin binding"/>
    <property type="evidence" value="ECO:0007669"/>
    <property type="project" value="UniProtKB-KW"/>
</dbReference>
<evidence type="ECO:0000256" key="15">
    <source>
        <dbReference type="ARBA" id="ARBA00074533"/>
    </source>
</evidence>
<dbReference type="PANTHER" id="PTHR43410:SF1">
    <property type="entry name" value="NITRIC OXIDE SYNTHASE"/>
    <property type="match status" value="1"/>
</dbReference>
<gene>
    <name evidence="18" type="ORF">CHIRRI_LOCUS3793</name>
</gene>
<dbReference type="InterPro" id="IPR017938">
    <property type="entry name" value="Riboflavin_synthase-like_b-brl"/>
</dbReference>
<dbReference type="Proteomes" id="UP001153620">
    <property type="component" value="Chromosome 1"/>
</dbReference>
<dbReference type="InterPro" id="IPR012144">
    <property type="entry name" value="NOS_euk"/>
</dbReference>
<evidence type="ECO:0000256" key="4">
    <source>
        <dbReference type="ARBA" id="ARBA00006267"/>
    </source>
</evidence>
<dbReference type="InterPro" id="IPR050607">
    <property type="entry name" value="NOS"/>
</dbReference>
<keyword evidence="8" id="KW-0288">FMN</keyword>
<dbReference type="Gene3D" id="3.40.50.360">
    <property type="match status" value="1"/>
</dbReference>
<evidence type="ECO:0000259" key="16">
    <source>
        <dbReference type="PROSITE" id="PS50902"/>
    </source>
</evidence>
<evidence type="ECO:0000313" key="18">
    <source>
        <dbReference type="EMBL" id="CAG9800855.1"/>
    </source>
</evidence>
<dbReference type="InterPro" id="IPR001709">
    <property type="entry name" value="Flavoprot_Pyr_Nucl_cyt_Rdtase"/>
</dbReference>
<keyword evidence="10" id="KW-0274">FAD</keyword>
<keyword evidence="14" id="KW-0408">Iron</keyword>
<dbReference type="GO" id="GO:0046872">
    <property type="term" value="F:metal ion binding"/>
    <property type="evidence" value="ECO:0007669"/>
    <property type="project" value="UniProtKB-KW"/>
</dbReference>
<dbReference type="GO" id="GO:0010181">
    <property type="term" value="F:FMN binding"/>
    <property type="evidence" value="ECO:0007669"/>
    <property type="project" value="InterPro"/>
</dbReference>
<dbReference type="Pfam" id="PF02898">
    <property type="entry name" value="NO_synthase"/>
    <property type="match status" value="1"/>
</dbReference>
<dbReference type="Pfam" id="PF00258">
    <property type="entry name" value="Flavodoxin_1"/>
    <property type="match status" value="1"/>
</dbReference>
<keyword evidence="6" id="KW-0349">Heme</keyword>
<evidence type="ECO:0000256" key="3">
    <source>
        <dbReference type="ARBA" id="ARBA00001974"/>
    </source>
</evidence>
<feature type="domain" description="Flavodoxin-like" evidence="16">
    <location>
        <begin position="196"/>
        <end position="389"/>
    </location>
</feature>
<dbReference type="Gene3D" id="2.40.30.10">
    <property type="entry name" value="Translation factors"/>
    <property type="match status" value="1"/>
</dbReference>
<dbReference type="PRINTS" id="PR00371">
    <property type="entry name" value="FPNCR"/>
</dbReference>
<keyword evidence="13" id="KW-0560">Oxidoreductase</keyword>
<dbReference type="PRINTS" id="PR00369">
    <property type="entry name" value="FLAVODOXIN"/>
</dbReference>
<evidence type="ECO:0000256" key="9">
    <source>
        <dbReference type="ARBA" id="ARBA00022723"/>
    </source>
</evidence>
<reference evidence="18" key="2">
    <citation type="submission" date="2022-10" db="EMBL/GenBank/DDBJ databases">
        <authorList>
            <consortium name="ENA_rothamsted_submissions"/>
            <consortium name="culmorum"/>
            <person name="King R."/>
        </authorList>
    </citation>
    <scope>NUCLEOTIDE SEQUENCE</scope>
</reference>
<proteinExistence type="inferred from homology"/>
<dbReference type="PROSITE" id="PS50902">
    <property type="entry name" value="FLAVODOXIN_LIKE"/>
    <property type="match status" value="1"/>
</dbReference>
<evidence type="ECO:0000256" key="1">
    <source>
        <dbReference type="ARBA" id="ARBA00001917"/>
    </source>
</evidence>
<dbReference type="GO" id="GO:0050661">
    <property type="term" value="F:NADP binding"/>
    <property type="evidence" value="ECO:0007669"/>
    <property type="project" value="InterPro"/>
</dbReference>
<comment type="similarity">
    <text evidence="4">Belongs to the NOS family.</text>
</comment>
<dbReference type="Pfam" id="PF00175">
    <property type="entry name" value="NAD_binding_1"/>
    <property type="match status" value="1"/>
</dbReference>
<dbReference type="InterPro" id="IPR029039">
    <property type="entry name" value="Flavoprotein-like_sf"/>
</dbReference>
<dbReference type="InterPro" id="IPR017927">
    <property type="entry name" value="FAD-bd_FR_type"/>
</dbReference>
<evidence type="ECO:0000256" key="5">
    <source>
        <dbReference type="ARBA" id="ARBA00012989"/>
    </source>
</evidence>
<dbReference type="InterPro" id="IPR023173">
    <property type="entry name" value="NADPH_Cyt_P450_Rdtase_alpha"/>
</dbReference>
<dbReference type="SUPFAM" id="SSF63380">
    <property type="entry name" value="Riboflavin synthase domain-like"/>
    <property type="match status" value="1"/>
</dbReference>
<evidence type="ECO:0000256" key="10">
    <source>
        <dbReference type="ARBA" id="ARBA00022827"/>
    </source>
</evidence>
<evidence type="ECO:0000259" key="17">
    <source>
        <dbReference type="PROSITE" id="PS51384"/>
    </source>
</evidence>
<dbReference type="GO" id="GO:0006809">
    <property type="term" value="P:nitric oxide biosynthetic process"/>
    <property type="evidence" value="ECO:0007669"/>
    <property type="project" value="InterPro"/>
</dbReference>
<evidence type="ECO:0000256" key="7">
    <source>
        <dbReference type="ARBA" id="ARBA00022630"/>
    </source>
</evidence>
<dbReference type="InterPro" id="IPR008254">
    <property type="entry name" value="Flavodoxin/NO_synth"/>
</dbReference>
<dbReference type="Gene3D" id="3.40.50.80">
    <property type="entry name" value="Nucleotide-binding domain of ferredoxin-NADP reductase (FNR) module"/>
    <property type="match status" value="1"/>
</dbReference>
<organism evidence="18 19">
    <name type="scientific">Chironomus riparius</name>
    <dbReference type="NCBI Taxonomy" id="315576"/>
    <lineage>
        <taxon>Eukaryota</taxon>
        <taxon>Metazoa</taxon>
        <taxon>Ecdysozoa</taxon>
        <taxon>Arthropoda</taxon>
        <taxon>Hexapoda</taxon>
        <taxon>Insecta</taxon>
        <taxon>Pterygota</taxon>
        <taxon>Neoptera</taxon>
        <taxon>Endopterygota</taxon>
        <taxon>Diptera</taxon>
        <taxon>Nematocera</taxon>
        <taxon>Chironomoidea</taxon>
        <taxon>Chironomidae</taxon>
        <taxon>Chironominae</taxon>
        <taxon>Chironomus</taxon>
    </lineage>
</organism>
<keyword evidence="7" id="KW-0285">Flavoprotein</keyword>
<comment type="cofactor">
    <cofactor evidence="3">
        <name>FAD</name>
        <dbReference type="ChEBI" id="CHEBI:57692"/>
    </cofactor>
</comment>
<dbReference type="InterPro" id="IPR003097">
    <property type="entry name" value="CysJ-like_FAD-binding"/>
</dbReference>
<evidence type="ECO:0000313" key="19">
    <source>
        <dbReference type="Proteomes" id="UP001153620"/>
    </source>
</evidence>
<dbReference type="Gene3D" id="1.20.990.10">
    <property type="entry name" value="NADPH-cytochrome p450 Reductase, Chain A, domain 3"/>
    <property type="match status" value="1"/>
</dbReference>
<evidence type="ECO:0000256" key="6">
    <source>
        <dbReference type="ARBA" id="ARBA00022617"/>
    </source>
</evidence>
<dbReference type="Gene3D" id="3.90.1230.10">
    <property type="entry name" value="Nitric Oxide Synthase, Chain A, domain 3"/>
    <property type="match status" value="1"/>
</dbReference>
<name>A0A9N9WP53_9DIPT</name>
<dbReference type="SUPFAM" id="SSF56512">
    <property type="entry name" value="Nitric oxide (NO) synthase oxygenase domain"/>
    <property type="match status" value="1"/>
</dbReference>
<evidence type="ECO:0000256" key="14">
    <source>
        <dbReference type="ARBA" id="ARBA00023004"/>
    </source>
</evidence>
<dbReference type="InterPro" id="IPR044944">
    <property type="entry name" value="NOS_dom_3"/>
</dbReference>
<dbReference type="PIRSF" id="PIRSF000333">
    <property type="entry name" value="NOS"/>
    <property type="match status" value="1"/>
</dbReference>
<dbReference type="FunFam" id="3.40.50.360:FF:000033">
    <property type="entry name" value="Nitric oxide synthase"/>
    <property type="match status" value="1"/>
</dbReference>
<sequence>MQIAVSSMLFDCGGLVFPACAFSGWYMSTEIACRDLCDSNRRNLIETFAIKMGLDVRNPSSLWKDRALVEVNIAVLHSYQKHNITIVDHHTASESFMKHYENECKVRGGCPADWVWIVPPMSGSIMQVFHQEMATYYLRPSFEYQESAMKTHVWEKERESSENRKPRRKFHFKQIARAVKFTSKLFGRALSRRIKATVLYATETGKSEEYAKQLVEMLSHAFNAQIFNMAEYDISSIEHEALLLIVASTFGNGDPPENGEQFAEGLYSMKLHDGESEVNNSNIATSSKSFIKVNSRTDRKKSAPKIDRLDSLRGSCSDSLFNETFGPLSNVRFAVFALGSSAYPNFCSFGKFVDNLLGELGGERLMKIVLGDDLCGQEHEFRNWACNVFKKSCEAFCLESNEISEASMSLKGVSFTKENTRFQVVKDSNMDLNILLSKYHNKKVHSCKVKSKPTNLHCLAEKNTILVEISIDGLLNYKPGDHVGVFPKNRTELVDGILERLTGVTNFDEPLQLQVLNEQQTIHGPVKTWVNHVKIPVCSLRTLLTRFLDITSAPSRQFLTFLSTYCEDENDKLRMKILATESAAYEDWRHNKLPHLLEVFDEFVSCRPPASLFIAHLMALQPRFYSISSSQRKYPHEVHLTVAVVKYKTNDGKASERYGVCSNYLESLDKDDEVEIFIRSAPAFHMPKDVSQPIILIGPGTGTAPFRSFWQELDEIKLQNLSLNVPKVWLFFGCRTKSLDLYSDEKREMVENGILNKVFLALSREPGIPKTYVQNLMMKEHGEIYNLIKNQNAHVYVCGDVQMAENVYQTLRKIIASFEGQTETVADKYMLQLRDENRYHEDIFGITLRTAEIHNKSRQTAKIKMESRYE</sequence>
<evidence type="ECO:0000256" key="11">
    <source>
        <dbReference type="ARBA" id="ARBA00022857"/>
    </source>
</evidence>
<dbReference type="InterPro" id="IPR001433">
    <property type="entry name" value="OxRdtase_FAD/NAD-bd"/>
</dbReference>
<dbReference type="GO" id="GO:0050660">
    <property type="term" value="F:flavin adenine dinucleotide binding"/>
    <property type="evidence" value="ECO:0007669"/>
    <property type="project" value="InterPro"/>
</dbReference>
<dbReference type="EC" id="1.14.13.39" evidence="5"/>
<keyword evidence="19" id="KW-1185">Reference proteome</keyword>
<feature type="domain" description="FAD-binding FR-type" evidence="17">
    <location>
        <begin position="442"/>
        <end position="687"/>
    </location>
</feature>
<dbReference type="PANTHER" id="PTHR43410">
    <property type="entry name" value="NITRIC OXIDE SYNTHASE OXYGENASE"/>
    <property type="match status" value="1"/>
</dbReference>
<dbReference type="InterPro" id="IPR036119">
    <property type="entry name" value="NOS_N_sf"/>
</dbReference>
<dbReference type="InterPro" id="IPR039261">
    <property type="entry name" value="FNR_nucleotide-bd"/>
</dbReference>
<dbReference type="Gene3D" id="3.90.340.10">
    <property type="entry name" value="Nitric Oxide Synthase, Chain A, domain 1"/>
    <property type="match status" value="1"/>
</dbReference>
<comment type="cofactor">
    <cofactor evidence="1">
        <name>FMN</name>
        <dbReference type="ChEBI" id="CHEBI:58210"/>
    </cofactor>
</comment>
<evidence type="ECO:0000256" key="13">
    <source>
        <dbReference type="ARBA" id="ARBA00023002"/>
    </source>
</evidence>
<dbReference type="InterPro" id="IPR001094">
    <property type="entry name" value="Flavdoxin-like"/>
</dbReference>
<dbReference type="InterPro" id="IPR004030">
    <property type="entry name" value="NOS_N"/>
</dbReference>
<dbReference type="EMBL" id="OU895877">
    <property type="protein sequence ID" value="CAG9800855.1"/>
    <property type="molecule type" value="Genomic_DNA"/>
</dbReference>
<dbReference type="FunFam" id="1.20.990.10:FF:000002">
    <property type="entry name" value="Nitric oxide synthase"/>
    <property type="match status" value="1"/>
</dbReference>
<protein>
    <recommendedName>
        <fullName evidence="15">Nitric oxide synthase</fullName>
        <ecNumber evidence="5">1.14.13.39</ecNumber>
    </recommendedName>
</protein>
<evidence type="ECO:0000256" key="12">
    <source>
        <dbReference type="ARBA" id="ARBA00022860"/>
    </source>
</evidence>
<dbReference type="Pfam" id="PF00667">
    <property type="entry name" value="FAD_binding_1"/>
    <property type="match status" value="1"/>
</dbReference>
<accession>A0A9N9WP53</accession>
<keyword evidence="9" id="KW-0479">Metal-binding</keyword>
<dbReference type="SUPFAM" id="SSF52218">
    <property type="entry name" value="Flavoproteins"/>
    <property type="match status" value="1"/>
</dbReference>
<comment type="cofactor">
    <cofactor evidence="2">
        <name>heme b</name>
        <dbReference type="ChEBI" id="CHEBI:60344"/>
    </cofactor>
</comment>
<dbReference type="GO" id="GO:0004517">
    <property type="term" value="F:nitric-oxide synthase activity"/>
    <property type="evidence" value="ECO:0007669"/>
    <property type="project" value="UniProtKB-EC"/>
</dbReference>
<dbReference type="AlphaFoldDB" id="A0A9N9WP53"/>
<dbReference type="InterPro" id="IPR044943">
    <property type="entry name" value="NOS_dom_1"/>
</dbReference>
<keyword evidence="11" id="KW-0521">NADP</keyword>
<reference evidence="18" key="1">
    <citation type="submission" date="2022-01" db="EMBL/GenBank/DDBJ databases">
        <authorList>
            <person name="King R."/>
        </authorList>
    </citation>
    <scope>NUCLEOTIDE SEQUENCE</scope>
</reference>
<dbReference type="PROSITE" id="PS51384">
    <property type="entry name" value="FAD_FR"/>
    <property type="match status" value="1"/>
</dbReference>
<evidence type="ECO:0000256" key="8">
    <source>
        <dbReference type="ARBA" id="ARBA00022643"/>
    </source>
</evidence>